<dbReference type="GO" id="GO:0008511">
    <property type="term" value="F:sodium:potassium:chloride symporter activity"/>
    <property type="evidence" value="ECO:0007669"/>
    <property type="project" value="TreeGrafter"/>
</dbReference>
<protein>
    <recommendedName>
        <fullName evidence="21">Solute carrier family 12 member 3</fullName>
    </recommendedName>
    <alternativeName>
        <fullName evidence="22">Na-Cl symporter</fullName>
    </alternativeName>
    <alternativeName>
        <fullName evidence="23">Thiazide-sensitive sodium-chloride cotransporter</fullName>
    </alternativeName>
</protein>
<keyword evidence="28" id="KW-1185">Reference proteome</keyword>
<dbReference type="GO" id="GO:0055075">
    <property type="term" value="P:potassium ion homeostasis"/>
    <property type="evidence" value="ECO:0007669"/>
    <property type="project" value="TreeGrafter"/>
</dbReference>
<evidence type="ECO:0000256" key="11">
    <source>
        <dbReference type="ARBA" id="ARBA00023053"/>
    </source>
</evidence>
<comment type="function">
    <text evidence="19">Electroneutral sodium and chloride ion cotransporter, which acts as a key mediator of sodium and chloride reabsorption in kidney distal convoluted tubules. Also acts as a receptor for the pro-inflammatory cytokine IL18, thereby contributing to IL18-induced cytokine production, including IFNG, IL6, IL18 and CCL2. May act either independently of IL18R1, or in a complex with IL18R1.</text>
</comment>
<dbReference type="InterPro" id="IPR018491">
    <property type="entry name" value="SLC12_C"/>
</dbReference>
<feature type="transmembrane region" description="Helical" evidence="24">
    <location>
        <begin position="438"/>
        <end position="456"/>
    </location>
</feature>
<organism evidence="27 28">
    <name type="scientific">Thecamonas trahens ATCC 50062</name>
    <dbReference type="NCBI Taxonomy" id="461836"/>
    <lineage>
        <taxon>Eukaryota</taxon>
        <taxon>Apusozoa</taxon>
        <taxon>Apusomonadida</taxon>
        <taxon>Apusomonadidae</taxon>
        <taxon>Thecamonas</taxon>
    </lineage>
</organism>
<accession>A0A0L0DG96</accession>
<evidence type="ECO:0000256" key="20">
    <source>
        <dbReference type="ARBA" id="ARBA00063035"/>
    </source>
</evidence>
<gene>
    <name evidence="27" type="ORF">AMSG_06561</name>
</gene>
<feature type="transmembrane region" description="Helical" evidence="24">
    <location>
        <begin position="252"/>
        <end position="274"/>
    </location>
</feature>
<evidence type="ECO:0000256" key="24">
    <source>
        <dbReference type="SAM" id="Phobius"/>
    </source>
</evidence>
<evidence type="ECO:0000313" key="28">
    <source>
        <dbReference type="Proteomes" id="UP000054408"/>
    </source>
</evidence>
<feature type="transmembrane region" description="Helical" evidence="24">
    <location>
        <begin position="90"/>
        <end position="110"/>
    </location>
</feature>
<dbReference type="PANTHER" id="PTHR11827:SF103">
    <property type="entry name" value="SODIUM CHLORIDE COTRANSPORTER 69, ISOFORM E"/>
    <property type="match status" value="1"/>
</dbReference>
<evidence type="ECO:0000256" key="7">
    <source>
        <dbReference type="ARBA" id="ARBA00022840"/>
    </source>
</evidence>
<keyword evidence="8" id="KW-0832">Ubl conjugation</keyword>
<dbReference type="GO" id="GO:1990573">
    <property type="term" value="P:potassium ion import across plasma membrane"/>
    <property type="evidence" value="ECO:0007669"/>
    <property type="project" value="TreeGrafter"/>
</dbReference>
<evidence type="ECO:0000256" key="17">
    <source>
        <dbReference type="ARBA" id="ARBA00023214"/>
    </source>
</evidence>
<evidence type="ECO:0000256" key="6">
    <source>
        <dbReference type="ARBA" id="ARBA00022741"/>
    </source>
</evidence>
<feature type="transmembrane region" description="Helical" evidence="24">
    <location>
        <begin position="174"/>
        <end position="195"/>
    </location>
</feature>
<feature type="transmembrane region" description="Helical" evidence="24">
    <location>
        <begin position="326"/>
        <end position="350"/>
    </location>
</feature>
<evidence type="ECO:0000256" key="19">
    <source>
        <dbReference type="ARBA" id="ARBA00056815"/>
    </source>
</evidence>
<dbReference type="Pfam" id="PF03522">
    <property type="entry name" value="SLC12"/>
    <property type="match status" value="2"/>
</dbReference>
<dbReference type="GO" id="GO:0055064">
    <property type="term" value="P:chloride ion homeostasis"/>
    <property type="evidence" value="ECO:0007669"/>
    <property type="project" value="TreeGrafter"/>
</dbReference>
<dbReference type="InterPro" id="IPR004841">
    <property type="entry name" value="AA-permease/SLC12A_dom"/>
</dbReference>
<evidence type="ECO:0000256" key="16">
    <source>
        <dbReference type="ARBA" id="ARBA00023201"/>
    </source>
</evidence>
<dbReference type="RefSeq" id="XP_013756403.1">
    <property type="nucleotide sequence ID" value="XM_013900949.1"/>
</dbReference>
<keyword evidence="15" id="KW-0325">Glycoprotein</keyword>
<comment type="subunit">
    <text evidence="20">Homodimer; adopts a domain-swap conformation at the scissor helices connecting the transmembrane domain and C-terminal domain. Interacts with KLHL3. Interacts with IL18R1; this interaction is increased by IL18 treatment.</text>
</comment>
<dbReference type="GO" id="GO:0055078">
    <property type="term" value="P:sodium ion homeostasis"/>
    <property type="evidence" value="ECO:0007669"/>
    <property type="project" value="TreeGrafter"/>
</dbReference>
<keyword evidence="4" id="KW-0597">Phosphoprotein</keyword>
<keyword evidence="11" id="KW-0915">Sodium</keyword>
<feature type="transmembrane region" description="Helical" evidence="24">
    <location>
        <begin position="202"/>
        <end position="225"/>
    </location>
</feature>
<feature type="transmembrane region" description="Helical" evidence="24">
    <location>
        <begin position="286"/>
        <end position="306"/>
    </location>
</feature>
<evidence type="ECO:0000256" key="4">
    <source>
        <dbReference type="ARBA" id="ARBA00022553"/>
    </source>
</evidence>
<feature type="transmembrane region" description="Helical" evidence="24">
    <location>
        <begin position="131"/>
        <end position="154"/>
    </location>
</feature>
<sequence length="850" mass="92130">MSTMQKKEAASLASQLKAALEGEGVNEVPEDENVPIIDVGDAGADPLDSSSKLGWAKGVLIPCLLNIWGVIMFLRLGWCVGFAGAGQMTVIILLAGVVTTLTTLSLSAIATNGEVKAGGAYFLISRNLGPAWGGSIGVIFSFANAVAVAMYIVGFAETLTDIWGWKDHPFGSNALRVVGFVTLIILFAMCLYGVGWIAKLQVGLLVVLVAAMGSMILGALISGAWGAKPSSGFVGIDKAKLVAGADYGSESFFSIFAIFFPAATGIMAGANISGDLKRPSAAIPKGTLLAIGISTVVYIGMVWIIAAVSTREKLKTNTLIMMDISVAGPVIVAGIFAATLSSALASLVGAPRVLQAVCRDQLIPALNMFGKGRRSDDEPIHGYILVFFVAVACISIGDLNAIASLISQLFLLSYGFVNYATFAMAYSKPLGWRPGFVYYHWSTAAFGGILCLGVMFLVDWTFALVAFVICGLLYAYISYRDPDVNWGSVNLARVYSRAVRANIALQAQEPHVKNWRPQVLLLTGDFAARLALVKLTAFFTEQGVLFLGNIIIDDAINDAHNDEIEAAADWVVAHNVRAFSDVTIARSFRRGVRHFMLVSGLGRALRPNTLAMGFRHTWHDDAAASLEYVNAIRDAMDKKLGLMIIRNANLVDFTVPTSDPIDVYWLEDDGGFTAMMPYILSRSHLFSNAPIRLFSKIISPDATDADDEKEQLALLMRKLRITTSEINLLTTLGATPNPATTEWYARYELLTRARAQSFLDARVWAEGDEPLTVEELEQYQQSWTDYYLRLGELIHQNSANASAVFVSLRIPDNNDSALMYMSWLEAISHGMECPFFFVRGSHENVVTLEA</sequence>
<evidence type="ECO:0000256" key="3">
    <source>
        <dbReference type="ARBA" id="ARBA00022475"/>
    </source>
</evidence>
<evidence type="ECO:0000256" key="21">
    <source>
        <dbReference type="ARBA" id="ARBA00073714"/>
    </source>
</evidence>
<dbReference type="OrthoDB" id="2020542at2759"/>
<dbReference type="STRING" id="461836.A0A0L0DG96"/>
<evidence type="ECO:0000313" key="27">
    <source>
        <dbReference type="EMBL" id="KNC51205.1"/>
    </source>
</evidence>
<keyword evidence="10 24" id="KW-1133">Transmembrane helix</keyword>
<evidence type="ECO:0000256" key="1">
    <source>
        <dbReference type="ARBA" id="ARBA00004424"/>
    </source>
</evidence>
<feature type="domain" description="Amino acid permease/ SLC12A" evidence="25">
    <location>
        <begin position="58"/>
        <end position="520"/>
    </location>
</feature>
<dbReference type="InterPro" id="IPR004842">
    <property type="entry name" value="SLC12A_fam"/>
</dbReference>
<comment type="catalytic activity">
    <reaction evidence="18">
        <text>chloride(out) + Na(+)(out) = chloride(in) + Na(+)(in)</text>
        <dbReference type="Rhea" id="RHEA:73887"/>
        <dbReference type="ChEBI" id="CHEBI:17996"/>
        <dbReference type="ChEBI" id="CHEBI:29101"/>
    </reaction>
</comment>
<evidence type="ECO:0000256" key="15">
    <source>
        <dbReference type="ARBA" id="ARBA00023180"/>
    </source>
</evidence>
<dbReference type="GeneID" id="25565696"/>
<reference evidence="27 28" key="1">
    <citation type="submission" date="2010-05" db="EMBL/GenBank/DDBJ databases">
        <title>The Genome Sequence of Thecamonas trahens ATCC 50062.</title>
        <authorList>
            <consortium name="The Broad Institute Genome Sequencing Platform"/>
            <person name="Russ C."/>
            <person name="Cuomo C."/>
            <person name="Shea T."/>
            <person name="Young S.K."/>
            <person name="Zeng Q."/>
            <person name="Koehrsen M."/>
            <person name="Haas B."/>
            <person name="Borodovsky M."/>
            <person name="Guigo R."/>
            <person name="Alvarado L."/>
            <person name="Berlin A."/>
            <person name="Bochicchio J."/>
            <person name="Borenstein D."/>
            <person name="Chapman S."/>
            <person name="Chen Z."/>
            <person name="Freedman E."/>
            <person name="Gellesch M."/>
            <person name="Goldberg J."/>
            <person name="Griggs A."/>
            <person name="Gujja S."/>
            <person name="Heilman E."/>
            <person name="Heiman D."/>
            <person name="Hepburn T."/>
            <person name="Howarth C."/>
            <person name="Jen D."/>
            <person name="Larson L."/>
            <person name="Mehta T."/>
            <person name="Park D."/>
            <person name="Pearson M."/>
            <person name="Roberts A."/>
            <person name="Saif S."/>
            <person name="Shenoy N."/>
            <person name="Sisk P."/>
            <person name="Stolte C."/>
            <person name="Sykes S."/>
            <person name="Thomson T."/>
            <person name="Walk T."/>
            <person name="White J."/>
            <person name="Yandava C."/>
            <person name="Burger G."/>
            <person name="Gray M.W."/>
            <person name="Holland P.W.H."/>
            <person name="King N."/>
            <person name="Lang F.B.F."/>
            <person name="Roger A.J."/>
            <person name="Ruiz-Trillo I."/>
            <person name="Lander E."/>
            <person name="Nusbaum C."/>
        </authorList>
    </citation>
    <scope>NUCLEOTIDE SEQUENCE [LARGE SCALE GENOMIC DNA]</scope>
    <source>
        <strain evidence="27 28">ATCC 50062</strain>
    </source>
</reference>
<keyword evidence="6" id="KW-0547">Nucleotide-binding</keyword>
<dbReference type="Gene3D" id="1.20.1740.10">
    <property type="entry name" value="Amino acid/polyamine transporter I"/>
    <property type="match status" value="1"/>
</dbReference>
<keyword evidence="17" id="KW-0868">Chloride</keyword>
<keyword evidence="16" id="KW-0739">Sodium transport</keyword>
<evidence type="ECO:0000256" key="12">
    <source>
        <dbReference type="ARBA" id="ARBA00023065"/>
    </source>
</evidence>
<dbReference type="FunFam" id="1.20.1740.10:FF:000018">
    <property type="entry name" value="solute carrier family 12 member 3 isoform X2"/>
    <property type="match status" value="1"/>
</dbReference>
<dbReference type="Pfam" id="PF00324">
    <property type="entry name" value="AA_permease"/>
    <property type="match status" value="1"/>
</dbReference>
<dbReference type="AlphaFoldDB" id="A0A0L0DG96"/>
<evidence type="ECO:0000256" key="10">
    <source>
        <dbReference type="ARBA" id="ARBA00022989"/>
    </source>
</evidence>
<evidence type="ECO:0000259" key="26">
    <source>
        <dbReference type="Pfam" id="PF03522"/>
    </source>
</evidence>
<evidence type="ECO:0000256" key="13">
    <source>
        <dbReference type="ARBA" id="ARBA00023136"/>
    </source>
</evidence>
<feature type="transmembrane region" description="Helical" evidence="24">
    <location>
        <begin position="380"/>
        <end position="399"/>
    </location>
</feature>
<comment type="subcellular location">
    <subcellularLocation>
        <location evidence="1">Apical cell membrane</location>
        <topology evidence="1">Multi-pass membrane protein</topology>
    </subcellularLocation>
</comment>
<proteinExistence type="predicted"/>
<evidence type="ECO:0000256" key="14">
    <source>
        <dbReference type="ARBA" id="ARBA00023157"/>
    </source>
</evidence>
<evidence type="ECO:0000256" key="5">
    <source>
        <dbReference type="ARBA" id="ARBA00022692"/>
    </source>
</evidence>
<dbReference type="PANTHER" id="PTHR11827">
    <property type="entry name" value="SOLUTE CARRIER FAMILY 12, CATION COTRANSPORTERS"/>
    <property type="match status" value="1"/>
</dbReference>
<feature type="domain" description="SLC12A transporter C-terminal" evidence="26">
    <location>
        <begin position="529"/>
        <end position="654"/>
    </location>
</feature>
<dbReference type="GO" id="GO:0016324">
    <property type="term" value="C:apical plasma membrane"/>
    <property type="evidence" value="ECO:0007669"/>
    <property type="project" value="UniProtKB-SubCell"/>
</dbReference>
<keyword evidence="12" id="KW-0406">Ion transport</keyword>
<feature type="transmembrane region" description="Helical" evidence="24">
    <location>
        <begin position="462"/>
        <end position="479"/>
    </location>
</feature>
<keyword evidence="3" id="KW-1003">Cell membrane</keyword>
<keyword evidence="13 24" id="KW-0472">Membrane</keyword>
<feature type="domain" description="SLC12A transporter C-terminal" evidence="26">
    <location>
        <begin position="659"/>
        <end position="848"/>
    </location>
</feature>
<keyword evidence="9" id="KW-0769">Symport</keyword>
<evidence type="ECO:0000256" key="18">
    <source>
        <dbReference type="ARBA" id="ARBA00050884"/>
    </source>
</evidence>
<keyword evidence="2" id="KW-0813">Transport</keyword>
<dbReference type="Proteomes" id="UP000054408">
    <property type="component" value="Unassembled WGS sequence"/>
</dbReference>
<dbReference type="OMA" id="CTHITKK"/>
<evidence type="ECO:0000256" key="2">
    <source>
        <dbReference type="ARBA" id="ARBA00022448"/>
    </source>
</evidence>
<evidence type="ECO:0000256" key="8">
    <source>
        <dbReference type="ARBA" id="ARBA00022843"/>
    </source>
</evidence>
<evidence type="ECO:0000259" key="25">
    <source>
        <dbReference type="Pfam" id="PF00324"/>
    </source>
</evidence>
<evidence type="ECO:0000256" key="9">
    <source>
        <dbReference type="ARBA" id="ARBA00022847"/>
    </source>
</evidence>
<name>A0A0L0DG96_THETB</name>
<keyword evidence="5 24" id="KW-0812">Transmembrane</keyword>
<keyword evidence="14" id="KW-1015">Disulfide bond</keyword>
<evidence type="ECO:0000256" key="22">
    <source>
        <dbReference type="ARBA" id="ARBA00076232"/>
    </source>
</evidence>
<keyword evidence="7" id="KW-0067">ATP-binding</keyword>
<dbReference type="GO" id="GO:0005524">
    <property type="term" value="F:ATP binding"/>
    <property type="evidence" value="ECO:0007669"/>
    <property type="project" value="UniProtKB-KW"/>
</dbReference>
<feature type="transmembrane region" description="Helical" evidence="24">
    <location>
        <begin position="59"/>
        <end position="78"/>
    </location>
</feature>
<dbReference type="GO" id="GO:0006884">
    <property type="term" value="P:cell volume homeostasis"/>
    <property type="evidence" value="ECO:0007669"/>
    <property type="project" value="TreeGrafter"/>
</dbReference>
<dbReference type="EMBL" id="GL349465">
    <property type="protein sequence ID" value="KNC51205.1"/>
    <property type="molecule type" value="Genomic_DNA"/>
</dbReference>
<evidence type="ECO:0000256" key="23">
    <source>
        <dbReference type="ARBA" id="ARBA00077939"/>
    </source>
</evidence>
<dbReference type="eggNOG" id="KOG2083">
    <property type="taxonomic scope" value="Eukaryota"/>
</dbReference>